<evidence type="ECO:0000313" key="3">
    <source>
        <dbReference type="EMBL" id="MCT7357487.1"/>
    </source>
</evidence>
<sequence>MNLERLAALKVKNLSFIRDNFPALYPLLNEHSPEKKRLNADTQKDIFQLLNTETGQILINNAEEAAESEVLTFINRCHRNNRLFTVATGFRNTFTIPRFSAKKLAEIVDESPLTQENFNFYPFDNHIPMLCVMGVGLGLHIEKLLQSVSVDHLVICEKDKDEFYASLFTIDWEALFLPLINDPHRSVTLMLLPGNNDNAAFGILWNHLVKQPPFFPTATVFYNHRGTNRNEKILARVRKDITMYYSLWGNYDDEINQLNNALHNFRAGIPRLRKPLSTHTDTPVLIIGSGPSLDERMDWIRAAQKKAIIVSCGSARDVLRRNGIHPDFQVELESDYVAAEAYSRTVTRSDTNGTTLMAAAQVPPKIFALYESRQMYFKDSTAMASLFSENNVVSGCTPSATNAGLGVFLHLGFENLFLFGMDFGYIDPEKHHSKDSIYYTDENPEDLIDSTWDNLEQGMPTPGVQGNNIKTIPFLYTGKRRVEVELASVMNTRTLHAYNCSLGAKIDNAEWLNDIGVFKEKIRNLPGDYKSALTIIRQAGDPVYQEEQDDKLKLLEDAIRRVSTRILNELDHMEISMSSLSDTSYRIARFLEEDIYQKLKTIYYIFRGSVWFFLSIGYAHAYALDGEKRTEFIKLWLKVFKDFLNEWPEHYCSIVYRDVSVENDPLLTKMITEAVDGV</sequence>
<accession>A0A9X2WBG1</accession>
<evidence type="ECO:0000259" key="1">
    <source>
        <dbReference type="Pfam" id="PF01973"/>
    </source>
</evidence>
<protein>
    <submittedName>
        <fullName evidence="3">DUF115 domain-containing protein</fullName>
    </submittedName>
</protein>
<reference evidence="3" key="2">
    <citation type="submission" date="2022-08" db="EMBL/GenBank/DDBJ databases">
        <authorList>
            <person name="Dong C."/>
        </authorList>
    </citation>
    <scope>NUCLEOTIDE SEQUENCE</scope>
    <source>
        <strain evidence="3">59MF3M-4</strain>
    </source>
</reference>
<evidence type="ECO:0000313" key="4">
    <source>
        <dbReference type="Proteomes" id="UP001147830"/>
    </source>
</evidence>
<name>A0A9X2WBG1_9GAMM</name>
<feature type="domain" description="6-hydroxymethylpterin diphosphokinase MptE-like" evidence="1">
    <location>
        <begin position="256"/>
        <end position="427"/>
    </location>
</feature>
<dbReference type="Pfam" id="PF20157">
    <property type="entry name" value="Maf_flag10_N"/>
    <property type="match status" value="1"/>
</dbReference>
<dbReference type="RefSeq" id="WP_260974421.1">
    <property type="nucleotide sequence ID" value="NZ_JAOANI010000002.1"/>
</dbReference>
<proteinExistence type="predicted"/>
<dbReference type="InterPro" id="IPR045376">
    <property type="entry name" value="Maf_N"/>
</dbReference>
<evidence type="ECO:0000259" key="2">
    <source>
        <dbReference type="Pfam" id="PF20157"/>
    </source>
</evidence>
<dbReference type="AlphaFoldDB" id="A0A9X2WBG1"/>
<dbReference type="EMBL" id="JAOANI010000002">
    <property type="protein sequence ID" value="MCT7357487.1"/>
    <property type="molecule type" value="Genomic_DNA"/>
</dbReference>
<comment type="caution">
    <text evidence="3">The sequence shown here is derived from an EMBL/GenBank/DDBJ whole genome shotgun (WGS) entry which is preliminary data.</text>
</comment>
<keyword evidence="4" id="KW-1185">Reference proteome</keyword>
<dbReference type="InterPro" id="IPR002826">
    <property type="entry name" value="MptE-like"/>
</dbReference>
<dbReference type="Pfam" id="PF01973">
    <property type="entry name" value="MptE-like"/>
    <property type="match status" value="1"/>
</dbReference>
<feature type="domain" description="Glycosyltransferase Maf N-terminal" evidence="2">
    <location>
        <begin position="12"/>
        <end position="245"/>
    </location>
</feature>
<dbReference type="PANTHER" id="PTHR41786:SF1">
    <property type="entry name" value="6-HYDROXYMETHYLPTERIN DIPHOSPHOKINASE MPTE-LIKE DOMAIN-CONTAINING PROTEIN"/>
    <property type="match status" value="1"/>
</dbReference>
<gene>
    <name evidence="3" type="ORF">NYR02_00430</name>
</gene>
<dbReference type="PANTHER" id="PTHR41786">
    <property type="entry name" value="MOTILITY ACCESSORY FACTOR MAF"/>
    <property type="match status" value="1"/>
</dbReference>
<reference evidence="3" key="1">
    <citation type="journal article" date="2022" name="Front. Microbiol.">
        <title>Genome-based taxonomic rearrangement of Oceanobacter-related bacteria including the description of Thalassolituus hydrocarbonoclasticus sp. nov. and Thalassolituus pacificus sp. nov. and emended description of the genus Thalassolituus.</title>
        <authorList>
            <person name="Dong C."/>
            <person name="Wei L."/>
            <person name="Wang J."/>
            <person name="Lai Q."/>
            <person name="Huang Z."/>
            <person name="Shao Z."/>
        </authorList>
    </citation>
    <scope>NUCLEOTIDE SEQUENCE</scope>
    <source>
        <strain evidence="3">59MF3M-4</strain>
    </source>
</reference>
<organism evidence="3 4">
    <name type="scientific">Thalassolituus pacificus</name>
    <dbReference type="NCBI Taxonomy" id="2975440"/>
    <lineage>
        <taxon>Bacteria</taxon>
        <taxon>Pseudomonadati</taxon>
        <taxon>Pseudomonadota</taxon>
        <taxon>Gammaproteobacteria</taxon>
        <taxon>Oceanospirillales</taxon>
        <taxon>Oceanospirillaceae</taxon>
        <taxon>Thalassolituus</taxon>
    </lineage>
</organism>
<dbReference type="Proteomes" id="UP001147830">
    <property type="component" value="Unassembled WGS sequence"/>
</dbReference>